<dbReference type="AlphaFoldDB" id="A0A9P8V4R9"/>
<protein>
    <submittedName>
        <fullName evidence="3">Uncharacterized protein</fullName>
    </submittedName>
</protein>
<keyword evidence="2" id="KW-0472">Membrane</keyword>
<evidence type="ECO:0000313" key="3">
    <source>
        <dbReference type="EMBL" id="KAH6674048.1"/>
    </source>
</evidence>
<dbReference type="OrthoDB" id="4156595at2759"/>
<dbReference type="EMBL" id="JAGSXJ010000026">
    <property type="protein sequence ID" value="KAH6674048.1"/>
    <property type="molecule type" value="Genomic_DNA"/>
</dbReference>
<keyword evidence="2" id="KW-0812">Transmembrane</keyword>
<sequence>MSSSATATKITTRRGSTDEAVVGKMTIYQYVMTPIIFVSFLVSLAWVDLRYSIQRSQNRSNSGRSWLHHLIYRETASNASQANGRARSSGGPQDGHYHSKQKKLAKMEMADAFEIRGTVVAVLLLLSASTGVGMWVAGRWAWRSFMLEAF</sequence>
<feature type="region of interest" description="Disordered" evidence="1">
    <location>
        <begin position="77"/>
        <end position="100"/>
    </location>
</feature>
<dbReference type="Proteomes" id="UP000770015">
    <property type="component" value="Unassembled WGS sequence"/>
</dbReference>
<organism evidence="3 4">
    <name type="scientific">Plectosphaerella plurivora</name>
    <dbReference type="NCBI Taxonomy" id="936078"/>
    <lineage>
        <taxon>Eukaryota</taxon>
        <taxon>Fungi</taxon>
        <taxon>Dikarya</taxon>
        <taxon>Ascomycota</taxon>
        <taxon>Pezizomycotina</taxon>
        <taxon>Sordariomycetes</taxon>
        <taxon>Hypocreomycetidae</taxon>
        <taxon>Glomerellales</taxon>
        <taxon>Plectosphaerellaceae</taxon>
        <taxon>Plectosphaerella</taxon>
    </lineage>
</organism>
<reference evidence="3" key="1">
    <citation type="journal article" date="2021" name="Nat. Commun.">
        <title>Genetic determinants of endophytism in the Arabidopsis root mycobiome.</title>
        <authorList>
            <person name="Mesny F."/>
            <person name="Miyauchi S."/>
            <person name="Thiergart T."/>
            <person name="Pickel B."/>
            <person name="Atanasova L."/>
            <person name="Karlsson M."/>
            <person name="Huettel B."/>
            <person name="Barry K.W."/>
            <person name="Haridas S."/>
            <person name="Chen C."/>
            <person name="Bauer D."/>
            <person name="Andreopoulos W."/>
            <person name="Pangilinan J."/>
            <person name="LaButti K."/>
            <person name="Riley R."/>
            <person name="Lipzen A."/>
            <person name="Clum A."/>
            <person name="Drula E."/>
            <person name="Henrissat B."/>
            <person name="Kohler A."/>
            <person name="Grigoriev I.V."/>
            <person name="Martin F.M."/>
            <person name="Hacquard S."/>
        </authorList>
    </citation>
    <scope>NUCLEOTIDE SEQUENCE</scope>
    <source>
        <strain evidence="3">MPI-SDFR-AT-0117</strain>
    </source>
</reference>
<comment type="caution">
    <text evidence="3">The sequence shown here is derived from an EMBL/GenBank/DDBJ whole genome shotgun (WGS) entry which is preliminary data.</text>
</comment>
<feature type="transmembrane region" description="Helical" evidence="2">
    <location>
        <begin position="27"/>
        <end position="49"/>
    </location>
</feature>
<evidence type="ECO:0000313" key="4">
    <source>
        <dbReference type="Proteomes" id="UP000770015"/>
    </source>
</evidence>
<accession>A0A9P8V4R9</accession>
<name>A0A9P8V4R9_9PEZI</name>
<keyword evidence="2" id="KW-1133">Transmembrane helix</keyword>
<evidence type="ECO:0000256" key="2">
    <source>
        <dbReference type="SAM" id="Phobius"/>
    </source>
</evidence>
<feature type="transmembrane region" description="Helical" evidence="2">
    <location>
        <begin position="113"/>
        <end position="137"/>
    </location>
</feature>
<evidence type="ECO:0000256" key="1">
    <source>
        <dbReference type="SAM" id="MobiDB-lite"/>
    </source>
</evidence>
<gene>
    <name evidence="3" type="ORF">F5X68DRAFT_41585</name>
</gene>
<keyword evidence="4" id="KW-1185">Reference proteome</keyword>
<proteinExistence type="predicted"/>